<dbReference type="Gene3D" id="3.30.1360.210">
    <property type="match status" value="1"/>
</dbReference>
<name>A0A0B6Z6V1_9EUPU</name>
<evidence type="ECO:0000313" key="6">
    <source>
        <dbReference type="EMBL" id="CEK63415.1"/>
    </source>
</evidence>
<gene>
    <name evidence="6" type="primary">ORF48230</name>
</gene>
<dbReference type="FunFam" id="3.30.1360.210:FF:000002">
    <property type="entry name" value="60S ribosomal protein L22-2"/>
    <property type="match status" value="1"/>
</dbReference>
<evidence type="ECO:0000256" key="5">
    <source>
        <dbReference type="ARBA" id="ARBA00041214"/>
    </source>
</evidence>
<evidence type="ECO:0000256" key="1">
    <source>
        <dbReference type="ARBA" id="ARBA00007817"/>
    </source>
</evidence>
<dbReference type="GO" id="GO:0003723">
    <property type="term" value="F:RNA binding"/>
    <property type="evidence" value="ECO:0007669"/>
    <property type="project" value="TreeGrafter"/>
</dbReference>
<evidence type="ECO:0000256" key="3">
    <source>
        <dbReference type="ARBA" id="ARBA00023274"/>
    </source>
</evidence>
<dbReference type="EMBL" id="HACG01016550">
    <property type="protein sequence ID" value="CEK63415.1"/>
    <property type="molecule type" value="Transcribed_RNA"/>
</dbReference>
<evidence type="ECO:0000256" key="2">
    <source>
        <dbReference type="ARBA" id="ARBA00022980"/>
    </source>
</evidence>
<proteinExistence type="inferred from homology"/>
<dbReference type="GO" id="GO:0003735">
    <property type="term" value="F:structural constituent of ribosome"/>
    <property type="evidence" value="ECO:0007669"/>
    <property type="project" value="InterPro"/>
</dbReference>
<dbReference type="AlphaFoldDB" id="A0A0B6Z6V1"/>
<comment type="similarity">
    <text evidence="1">Belongs to the eukaryotic ribosomal protein eL22 family.</text>
</comment>
<dbReference type="Pfam" id="PF01776">
    <property type="entry name" value="Ribosomal_L22e"/>
    <property type="match status" value="1"/>
</dbReference>
<sequence length="132" mass="14772">MEKAASVKKVTKKVAKKHGHKFVVNCENPVADGILKTSNLAEFLTNSIKYEGKTGQLATGGIKVEGLKNSVVVSSEKDFSKRYVKYLVKKYLKKNSLRDWLRVVSADKATYELRYFQLQGADQEENPAEGSE</sequence>
<reference evidence="6" key="1">
    <citation type="submission" date="2014-12" db="EMBL/GenBank/DDBJ databases">
        <title>Insight into the proteome of Arion vulgaris.</title>
        <authorList>
            <person name="Aradska J."/>
            <person name="Bulat T."/>
            <person name="Smidak R."/>
            <person name="Sarate P."/>
            <person name="Gangsoo J."/>
            <person name="Sialana F."/>
            <person name="Bilban M."/>
            <person name="Lubec G."/>
        </authorList>
    </citation>
    <scope>NUCLEOTIDE SEQUENCE</scope>
    <source>
        <tissue evidence="6">Skin</tissue>
    </source>
</reference>
<dbReference type="InterPro" id="IPR002671">
    <property type="entry name" value="Ribosomal_eL22"/>
</dbReference>
<dbReference type="GO" id="GO:0002181">
    <property type="term" value="P:cytoplasmic translation"/>
    <property type="evidence" value="ECO:0007669"/>
    <property type="project" value="TreeGrafter"/>
</dbReference>
<dbReference type="InterPro" id="IPR038526">
    <property type="entry name" value="Ribosomal_eL22_sf"/>
</dbReference>
<dbReference type="GO" id="GO:1990904">
    <property type="term" value="C:ribonucleoprotein complex"/>
    <property type="evidence" value="ECO:0007669"/>
    <property type="project" value="UniProtKB-KW"/>
</dbReference>
<dbReference type="PANTHER" id="PTHR10064">
    <property type="entry name" value="60S RIBOSOMAL PROTEIN L22"/>
    <property type="match status" value="1"/>
</dbReference>
<evidence type="ECO:0000256" key="4">
    <source>
        <dbReference type="ARBA" id="ARBA00040613"/>
    </source>
</evidence>
<protein>
    <recommendedName>
        <fullName evidence="4">Large ribosomal subunit protein eL22</fullName>
    </recommendedName>
    <alternativeName>
        <fullName evidence="5">60S ribosomal protein L22</fullName>
    </alternativeName>
</protein>
<dbReference type="GO" id="GO:0005840">
    <property type="term" value="C:ribosome"/>
    <property type="evidence" value="ECO:0007669"/>
    <property type="project" value="UniProtKB-KW"/>
</dbReference>
<organism evidence="6">
    <name type="scientific">Arion vulgaris</name>
    <dbReference type="NCBI Taxonomy" id="1028688"/>
    <lineage>
        <taxon>Eukaryota</taxon>
        <taxon>Metazoa</taxon>
        <taxon>Spiralia</taxon>
        <taxon>Lophotrochozoa</taxon>
        <taxon>Mollusca</taxon>
        <taxon>Gastropoda</taxon>
        <taxon>Heterobranchia</taxon>
        <taxon>Euthyneura</taxon>
        <taxon>Panpulmonata</taxon>
        <taxon>Eupulmonata</taxon>
        <taxon>Stylommatophora</taxon>
        <taxon>Helicina</taxon>
        <taxon>Arionoidea</taxon>
        <taxon>Arionidae</taxon>
        <taxon>Arion</taxon>
    </lineage>
</organism>
<keyword evidence="2" id="KW-0689">Ribosomal protein</keyword>
<dbReference type="PANTHER" id="PTHR10064:SF0">
    <property type="entry name" value="FI24544P1-RELATED"/>
    <property type="match status" value="1"/>
</dbReference>
<keyword evidence="3" id="KW-0687">Ribonucleoprotein</keyword>
<accession>A0A0B6Z6V1</accession>